<organism evidence="11 12">
    <name type="scientific">Drechslerella dactyloides</name>
    <name type="common">Nematode-trapping fungus</name>
    <name type="synonym">Arthrobotrys dactyloides</name>
    <dbReference type="NCBI Taxonomy" id="74499"/>
    <lineage>
        <taxon>Eukaryota</taxon>
        <taxon>Fungi</taxon>
        <taxon>Dikarya</taxon>
        <taxon>Ascomycota</taxon>
        <taxon>Pezizomycotina</taxon>
        <taxon>Orbiliomycetes</taxon>
        <taxon>Orbiliales</taxon>
        <taxon>Orbiliaceae</taxon>
        <taxon>Drechslerella</taxon>
    </lineage>
</organism>
<dbReference type="PANTHER" id="PTHR23129:SF0">
    <property type="entry name" value="ACYL-COENZYME A DIPHOSPHATASE FITM2"/>
    <property type="match status" value="1"/>
</dbReference>
<feature type="transmembrane region" description="Helical" evidence="10">
    <location>
        <begin position="121"/>
        <end position="140"/>
    </location>
</feature>
<evidence type="ECO:0000256" key="8">
    <source>
        <dbReference type="HAMAP-Rule" id="MF_03231"/>
    </source>
</evidence>
<comment type="function">
    <text evidence="8">Fatty acyl-coenzyme A (CoA) diphosphatase that hydrolyzes fatty acyl-CoA to yield acyl-4'-phosphopantetheine and adenosine 3',5'-bisphosphate. Preferentially hydrolyzes unsaturated long-chain acyl-CoA substrates in the endoplasmic reticulum (ER) lumen. This catalytic activity is required for maintaining ER structure and for lipid droplets (LDs) biogenesis, which are lipid storage organelles involved in maintaining lipid and energy homeostasis. May directly bind to diacylglycerol (DAGs) and triacylglycerol, which is also important for LD biogenesis. May support directional budding of nacent LDs from the ER into the cytosol by reducing DAG levels at sites of LD formation. May play a role in the regulation of cell morphology and cytoskeletal organization. Involved in phospholipid biosynthesis.</text>
</comment>
<comment type="similarity">
    <text evidence="8">Belongs to the FIT family. Fungal FIT2B/SCS3 subfamily.</text>
</comment>
<comment type="catalytic activity">
    <reaction evidence="8">
        <text>(9Z)-octadecenoyl-CoA + H2O = S-(9Z-octadecenoyl)-4'-phosphopantetheine + adenosine 3',5'-bisphosphate + 2 H(+)</text>
        <dbReference type="Rhea" id="RHEA:65564"/>
        <dbReference type="ChEBI" id="CHEBI:15377"/>
        <dbReference type="ChEBI" id="CHEBI:15378"/>
        <dbReference type="ChEBI" id="CHEBI:57387"/>
        <dbReference type="ChEBI" id="CHEBI:58343"/>
        <dbReference type="ChEBI" id="CHEBI:156553"/>
    </reaction>
</comment>
<dbReference type="PANTHER" id="PTHR23129">
    <property type="entry name" value="ACYL-COENZYME A DIPHOSPHATASE FITM2"/>
    <property type="match status" value="1"/>
</dbReference>
<feature type="transmembrane region" description="Helical" evidence="10">
    <location>
        <begin position="89"/>
        <end position="109"/>
    </location>
</feature>
<evidence type="ECO:0000313" key="12">
    <source>
        <dbReference type="Proteomes" id="UP001221413"/>
    </source>
</evidence>
<evidence type="ECO:0000256" key="9">
    <source>
        <dbReference type="SAM" id="MobiDB-lite"/>
    </source>
</evidence>
<feature type="region of interest" description="Disordered" evidence="9">
    <location>
        <begin position="1"/>
        <end position="36"/>
    </location>
</feature>
<sequence length="309" mass="34106">MSCDKDRDSVSSGPEIATPATSSPPSPELAASNQFTAVPPPTENHQHILLLVSSIYPATIILGSLFSAISPIGQSASYFSRKGNIFNVFFVKIGWFWTTAAFFVHVFSLRHPNAAQARTKALIRWGVATLAWILVTQWFFGPPLIDRTFTLTGGTCQPKFEGYGGPMSSSGTPKFAIKVEDAFTSAACKGAGGRWDGGHDLSGHAFMLTHASLFLWAELLPRLMDGWWRGSVGGRNITSMTIEWYGVHWFVWGILGLWWWMLLMTSVYFHTWSEKISGLIVGLVEWGLLYAYVIPTNPQARQILGTPTI</sequence>
<keyword evidence="2 8" id="KW-0812">Transmembrane</keyword>
<dbReference type="GO" id="GO:0010945">
    <property type="term" value="F:coenzyme A diphosphatase activity"/>
    <property type="evidence" value="ECO:0007669"/>
    <property type="project" value="InterPro"/>
</dbReference>
<evidence type="ECO:0000313" key="11">
    <source>
        <dbReference type="EMBL" id="KAJ6259446.1"/>
    </source>
</evidence>
<evidence type="ECO:0000256" key="6">
    <source>
        <dbReference type="ARBA" id="ARBA00023098"/>
    </source>
</evidence>
<dbReference type="InterPro" id="IPR019388">
    <property type="entry name" value="FIT"/>
</dbReference>
<comment type="catalytic activity">
    <reaction evidence="8">
        <text>hexadecanoyl-CoA + H2O = S-hexadecanoyl-4'-phosphopantetheine + adenosine 3',5'-bisphosphate + 2 H(+)</text>
        <dbReference type="Rhea" id="RHEA:50032"/>
        <dbReference type="ChEBI" id="CHEBI:15377"/>
        <dbReference type="ChEBI" id="CHEBI:15378"/>
        <dbReference type="ChEBI" id="CHEBI:57379"/>
        <dbReference type="ChEBI" id="CHEBI:58343"/>
        <dbReference type="ChEBI" id="CHEBI:132018"/>
    </reaction>
</comment>
<feature type="transmembrane region" description="Helical" evidence="10">
    <location>
        <begin position="276"/>
        <end position="294"/>
    </location>
</feature>
<evidence type="ECO:0000256" key="1">
    <source>
        <dbReference type="ARBA" id="ARBA00004477"/>
    </source>
</evidence>
<feature type="transmembrane region" description="Helical" evidence="10">
    <location>
        <begin position="201"/>
        <end position="221"/>
    </location>
</feature>
<feature type="transmembrane region" description="Helical" evidence="10">
    <location>
        <begin position="48"/>
        <end position="69"/>
    </location>
</feature>
<keyword evidence="4 8" id="KW-0256">Endoplasmic reticulum</keyword>
<protein>
    <recommendedName>
        <fullName evidence="8">Acyl-coenzyme A diphosphatase SCS3</fullName>
        <ecNumber evidence="8">3.6.1.-</ecNumber>
    </recommendedName>
    <alternativeName>
        <fullName evidence="8">FIT family protein SCS3</fullName>
    </alternativeName>
</protein>
<keyword evidence="6" id="KW-0443">Lipid metabolism</keyword>
<name>A0AAD6IVY9_DREDA</name>
<keyword evidence="8" id="KW-0594">Phospholipid biosynthesis</keyword>
<keyword evidence="8" id="KW-0444">Lipid biosynthesis</keyword>
<dbReference type="InterPro" id="IPR046400">
    <property type="entry name" value="SCS3"/>
</dbReference>
<accession>A0AAD6IVY9</accession>
<dbReference type="GO" id="GO:0008654">
    <property type="term" value="P:phospholipid biosynthetic process"/>
    <property type="evidence" value="ECO:0007669"/>
    <property type="project" value="UniProtKB-KW"/>
</dbReference>
<comment type="catalytic activity">
    <reaction evidence="8">
        <text>an acyl-CoA + H2O = an acyl-4'-phosphopantetheine + adenosine 3',5'-bisphosphate + 2 H(+)</text>
        <dbReference type="Rhea" id="RHEA:50044"/>
        <dbReference type="ChEBI" id="CHEBI:15377"/>
        <dbReference type="ChEBI" id="CHEBI:15378"/>
        <dbReference type="ChEBI" id="CHEBI:58342"/>
        <dbReference type="ChEBI" id="CHEBI:58343"/>
        <dbReference type="ChEBI" id="CHEBI:132023"/>
    </reaction>
</comment>
<gene>
    <name evidence="8" type="primary">SCS3</name>
    <name evidence="8" type="synonym">FIT2B</name>
    <name evidence="11" type="ORF">Dda_5083</name>
</gene>
<feature type="active site" evidence="8">
    <location>
        <position position="270"/>
    </location>
</feature>
<proteinExistence type="inferred from homology"/>
<evidence type="ECO:0000256" key="7">
    <source>
        <dbReference type="ARBA" id="ARBA00023136"/>
    </source>
</evidence>
<dbReference type="GO" id="GO:0005789">
    <property type="term" value="C:endoplasmic reticulum membrane"/>
    <property type="evidence" value="ECO:0007669"/>
    <property type="project" value="UniProtKB-SubCell"/>
</dbReference>
<evidence type="ECO:0000256" key="4">
    <source>
        <dbReference type="ARBA" id="ARBA00022824"/>
    </source>
</evidence>
<evidence type="ECO:0000256" key="2">
    <source>
        <dbReference type="ARBA" id="ARBA00022692"/>
    </source>
</evidence>
<dbReference type="EMBL" id="JAQGDS010000006">
    <property type="protein sequence ID" value="KAJ6259446.1"/>
    <property type="molecule type" value="Genomic_DNA"/>
</dbReference>
<keyword evidence="8" id="KW-1208">Phospholipid metabolism</keyword>
<evidence type="ECO:0000256" key="5">
    <source>
        <dbReference type="ARBA" id="ARBA00022989"/>
    </source>
</evidence>
<dbReference type="AlphaFoldDB" id="A0AAD6IVY9"/>
<dbReference type="Pfam" id="PF10261">
    <property type="entry name" value="FIT"/>
    <property type="match status" value="1"/>
</dbReference>
<evidence type="ECO:0000256" key="3">
    <source>
        <dbReference type="ARBA" id="ARBA00022801"/>
    </source>
</evidence>
<dbReference type="EC" id="3.6.1.-" evidence="8"/>
<comment type="catalytic activity">
    <reaction evidence="8">
        <text>(5Z,8Z,11Z,14Z)-eicosatetraenoyl-CoA + H2O = S-(5Z,8Z,11Z,14Z-eicosatetraenoyl)-4'-phosphopantetheine + adenosine 3',5'-bisphosphate + 2 H(+)</text>
        <dbReference type="Rhea" id="RHEA:65568"/>
        <dbReference type="ChEBI" id="CHEBI:15377"/>
        <dbReference type="ChEBI" id="CHEBI:15378"/>
        <dbReference type="ChEBI" id="CHEBI:57368"/>
        <dbReference type="ChEBI" id="CHEBI:58343"/>
        <dbReference type="ChEBI" id="CHEBI:156554"/>
    </reaction>
</comment>
<feature type="active site" evidence="8">
    <location>
        <position position="204"/>
    </location>
</feature>
<keyword evidence="12" id="KW-1185">Reference proteome</keyword>
<keyword evidence="3 8" id="KW-0378">Hydrolase</keyword>
<comment type="subcellular location">
    <subcellularLocation>
        <location evidence="1 8">Endoplasmic reticulum membrane</location>
        <topology evidence="1 8">Multi-pass membrane protein</topology>
    </subcellularLocation>
</comment>
<comment type="caution">
    <text evidence="11">The sequence shown here is derived from an EMBL/GenBank/DDBJ whole genome shotgun (WGS) entry which is preliminary data.</text>
</comment>
<dbReference type="Proteomes" id="UP001221413">
    <property type="component" value="Unassembled WGS sequence"/>
</dbReference>
<dbReference type="GO" id="GO:0140042">
    <property type="term" value="P:lipid droplet formation"/>
    <property type="evidence" value="ECO:0007669"/>
    <property type="project" value="UniProtKB-UniRule"/>
</dbReference>
<feature type="transmembrane region" description="Helical" evidence="10">
    <location>
        <begin position="242"/>
        <end position="261"/>
    </location>
</feature>
<reference evidence="11" key="1">
    <citation type="submission" date="2023-01" db="EMBL/GenBank/DDBJ databases">
        <title>The chitinases involved in constricting ring structure development in the nematode-trapping fungus Drechslerella dactyloides.</title>
        <authorList>
            <person name="Wang R."/>
            <person name="Zhang L."/>
            <person name="Tang P."/>
            <person name="Li S."/>
            <person name="Liang L."/>
        </authorList>
    </citation>
    <scope>NUCLEOTIDE SEQUENCE</scope>
    <source>
        <strain evidence="11">YMF1.00031</strain>
    </source>
</reference>
<keyword evidence="7 8" id="KW-0472">Membrane</keyword>
<evidence type="ECO:0000256" key="10">
    <source>
        <dbReference type="SAM" id="Phobius"/>
    </source>
</evidence>
<dbReference type="HAMAP" id="MF_03231">
    <property type="entry name" value="SCS3"/>
    <property type="match status" value="1"/>
</dbReference>
<keyword evidence="5 8" id="KW-1133">Transmembrane helix</keyword>